<accession>E4T9J6</accession>
<keyword evidence="1" id="KW-0732">Signal</keyword>
<dbReference type="Proteomes" id="UP000010093">
    <property type="component" value="Chromosome"/>
</dbReference>
<dbReference type="GeneID" id="93717600"/>
<evidence type="ECO:0000313" key="3">
    <source>
        <dbReference type="Proteomes" id="UP000010093"/>
    </source>
</evidence>
<evidence type="ECO:0000313" key="2">
    <source>
        <dbReference type="EMBL" id="AFD55689.1"/>
    </source>
</evidence>
<dbReference type="HOGENOM" id="CLU_128215_0_0_10"/>
<dbReference type="EMBL" id="CP003388">
    <property type="protein sequence ID" value="AFD55689.1"/>
    <property type="molecule type" value="Genomic_DNA"/>
</dbReference>
<dbReference type="PATRIC" id="fig|693978.17.peg.743"/>
<proteinExistence type="predicted"/>
<name>E4T9J6_RIEAD</name>
<reference evidence="2 3" key="1">
    <citation type="journal article" date="2012" name="J. Bacteriol.">
        <title>Complete genome sequence of Riemerella anatipestifer reference strain.</title>
        <authorList>
            <person name="Wang X."/>
            <person name="Zhu D."/>
            <person name="Wang M."/>
            <person name="Cheng A."/>
            <person name="Jia R."/>
            <person name="Zhou Y."/>
            <person name="Chen Z."/>
            <person name="Luo Q."/>
            <person name="Liu F."/>
            <person name="Wang Y."/>
            <person name="Chen X.Y."/>
        </authorList>
    </citation>
    <scope>NUCLEOTIDE SEQUENCE [LARGE SCALE GENOMIC DNA]</scope>
    <source>
        <strain evidence="3">DSM 15868</strain>
    </source>
</reference>
<protein>
    <submittedName>
        <fullName evidence="2">Uncharacterized protein</fullName>
    </submittedName>
</protein>
<dbReference type="KEGG" id="rai:RA0C_0734"/>
<dbReference type="KEGG" id="ran:Riean_0509"/>
<evidence type="ECO:0000256" key="1">
    <source>
        <dbReference type="SAM" id="SignalP"/>
    </source>
</evidence>
<sequence length="177" mass="19148">MKKILLAVFLMATVTVSKAQSILGKYEQSALDAPDEYKHSEDDVVITRDAKASKKIWIANLIPNSRFYAILDTKGERGSSYSVPKQTAGSYRINLGCIVFNNDDEDGGRLTISLNNKADCLDNYGPVSVGKDGVSVGGIKIGSNGTVRAKGVDIGRNRIKVDAKEVIVGIQYIGHKK</sequence>
<feature type="chain" id="PRO_5003189573" evidence="1">
    <location>
        <begin position="20"/>
        <end position="177"/>
    </location>
</feature>
<gene>
    <name evidence="2" type="ORF">RA0C_0734</name>
</gene>
<organism evidence="2 3">
    <name type="scientific">Riemerella anatipestifer (strain ATCC 11845 / DSM 15868 / JCM 9532 / NCTC 11014)</name>
    <dbReference type="NCBI Taxonomy" id="693978"/>
    <lineage>
        <taxon>Bacteria</taxon>
        <taxon>Pseudomonadati</taxon>
        <taxon>Bacteroidota</taxon>
        <taxon>Flavobacteriia</taxon>
        <taxon>Flavobacteriales</taxon>
        <taxon>Weeksellaceae</taxon>
        <taxon>Riemerella</taxon>
    </lineage>
</organism>
<dbReference type="AlphaFoldDB" id="E4T9J6"/>
<feature type="signal peptide" evidence="1">
    <location>
        <begin position="1"/>
        <end position="19"/>
    </location>
</feature>
<dbReference type="RefSeq" id="WP_004920214.1">
    <property type="nucleotide sequence ID" value="NC_014738.1"/>
</dbReference>